<feature type="region of interest" description="Disordered" evidence="1">
    <location>
        <begin position="1"/>
        <end position="40"/>
    </location>
</feature>
<accession>A0A183FV81</accession>
<gene>
    <name evidence="2" type="ORF">HPBE_LOCUS12184</name>
</gene>
<name>A0A183FV81_HELPZ</name>
<proteinExistence type="predicted"/>
<protein>
    <submittedName>
        <fullName evidence="4">AAA_11 domain-containing protein</fullName>
    </submittedName>
</protein>
<sequence>MGSPSPRWSMDNGSICIPPDVSGSGGTSKRGAPTSRDSTNLLMVRRVPLSGRHASGPDSQQLGLPRWMRKAEQAPFQRNPSVLGGLRDATVYECADRQLREENTGCGVWSYTLVVCRRESAEHRANYPRRGWITISINRRLVTLTEDQRQALAIGTTSFPIVGIQAAFGTGKTVVGACIAARQARGGARIILTASTNAAVAQITETILSLDAFVDLDVCRYVAESVVFDDSIAATPADMHEVLKRLPDLYRDKLENKSWTNNRECQEFLTKQEREDLVLAERDVSDLIDKVVKIMFLKYQPQVVAITTSSLLNATGKGGIFKKYLDDFELIICDKASQVPELIFAAMLSRLSRARHIYIGDVYRLEPAHPLLNKLPNHFVYAGELRSGTAAEELHMLLNMCGSRASPYRLCSWTSAVVPGERLTLISTMRRQWSAPLW</sequence>
<dbReference type="Gene3D" id="3.40.50.300">
    <property type="entry name" value="P-loop containing nucleotide triphosphate hydrolases"/>
    <property type="match status" value="1"/>
</dbReference>
<dbReference type="EMBL" id="UZAH01027388">
    <property type="protein sequence ID" value="VDO91204.1"/>
    <property type="molecule type" value="Genomic_DNA"/>
</dbReference>
<dbReference type="InterPro" id="IPR050534">
    <property type="entry name" value="Coronavir_polyprotein_1ab"/>
</dbReference>
<accession>A0A3P8A3Z0</accession>
<dbReference type="AlphaFoldDB" id="A0A183FV81"/>
<evidence type="ECO:0000313" key="3">
    <source>
        <dbReference type="Proteomes" id="UP000050761"/>
    </source>
</evidence>
<dbReference type="OrthoDB" id="5864494at2759"/>
<keyword evidence="3" id="KW-1185">Reference proteome</keyword>
<dbReference type="SUPFAM" id="SSF52540">
    <property type="entry name" value="P-loop containing nucleoside triphosphate hydrolases"/>
    <property type="match status" value="1"/>
</dbReference>
<evidence type="ECO:0000256" key="1">
    <source>
        <dbReference type="SAM" id="MobiDB-lite"/>
    </source>
</evidence>
<dbReference type="PANTHER" id="PTHR43788">
    <property type="entry name" value="DNA2/NAM7 HELICASE FAMILY MEMBER"/>
    <property type="match status" value="1"/>
</dbReference>
<dbReference type="Proteomes" id="UP000050761">
    <property type="component" value="Unassembled WGS sequence"/>
</dbReference>
<reference evidence="4" key="2">
    <citation type="submission" date="2019-09" db="UniProtKB">
        <authorList>
            <consortium name="WormBaseParasite"/>
        </authorList>
    </citation>
    <scope>IDENTIFICATION</scope>
</reference>
<evidence type="ECO:0000313" key="2">
    <source>
        <dbReference type="EMBL" id="VDO91204.1"/>
    </source>
</evidence>
<dbReference type="InterPro" id="IPR027417">
    <property type="entry name" value="P-loop_NTPase"/>
</dbReference>
<organism evidence="3 4">
    <name type="scientific">Heligmosomoides polygyrus</name>
    <name type="common">Parasitic roundworm</name>
    <dbReference type="NCBI Taxonomy" id="6339"/>
    <lineage>
        <taxon>Eukaryota</taxon>
        <taxon>Metazoa</taxon>
        <taxon>Ecdysozoa</taxon>
        <taxon>Nematoda</taxon>
        <taxon>Chromadorea</taxon>
        <taxon>Rhabditida</taxon>
        <taxon>Rhabditina</taxon>
        <taxon>Rhabditomorpha</taxon>
        <taxon>Strongyloidea</taxon>
        <taxon>Heligmosomidae</taxon>
        <taxon>Heligmosomoides</taxon>
    </lineage>
</organism>
<dbReference type="WBParaSite" id="HPBE_0001218301-mRNA-1">
    <property type="protein sequence ID" value="HPBE_0001218301-mRNA-1"/>
    <property type="gene ID" value="HPBE_0001218301"/>
</dbReference>
<evidence type="ECO:0000313" key="4">
    <source>
        <dbReference type="WBParaSite" id="HPBE_0001218301-mRNA-1"/>
    </source>
</evidence>
<reference evidence="2 3" key="1">
    <citation type="submission" date="2018-11" db="EMBL/GenBank/DDBJ databases">
        <authorList>
            <consortium name="Pathogen Informatics"/>
        </authorList>
    </citation>
    <scope>NUCLEOTIDE SEQUENCE [LARGE SCALE GENOMIC DNA]</scope>
</reference>